<dbReference type="RefSeq" id="WP_054340872.1">
    <property type="nucleotide sequence ID" value="NZ_FTOE01000002.1"/>
</dbReference>
<dbReference type="Gene3D" id="3.60.15.10">
    <property type="entry name" value="Ribonuclease Z/Hydroxyacylglutathione hydrolase-like"/>
    <property type="match status" value="1"/>
</dbReference>
<dbReference type="EMBL" id="FTOE01000002">
    <property type="protein sequence ID" value="SIS53044.1"/>
    <property type="molecule type" value="Genomic_DNA"/>
</dbReference>
<dbReference type="GO" id="GO:0008081">
    <property type="term" value="F:phosphoric diester hydrolase activity"/>
    <property type="evidence" value="ECO:0007669"/>
    <property type="project" value="InterPro"/>
</dbReference>
<reference evidence="3" key="1">
    <citation type="submission" date="2017-01" db="EMBL/GenBank/DDBJ databases">
        <authorList>
            <person name="Varghese N."/>
            <person name="Submissions S."/>
        </authorList>
    </citation>
    <scope>NUCLEOTIDE SEQUENCE [LARGE SCALE GENOMIC DNA]</scope>
    <source>
        <strain evidence="3">DSM 22306</strain>
    </source>
</reference>
<dbReference type="InterPro" id="IPR017693">
    <property type="entry name" value="Phosphonate_metab_PhnP"/>
</dbReference>
<dbReference type="InterPro" id="IPR001279">
    <property type="entry name" value="Metallo-B-lactamas"/>
</dbReference>
<dbReference type="InterPro" id="IPR036866">
    <property type="entry name" value="RibonucZ/Hydroxyglut_hydro"/>
</dbReference>
<dbReference type="CDD" id="cd07736">
    <property type="entry name" value="PhnP-like_MBL-fold"/>
    <property type="match status" value="1"/>
</dbReference>
<dbReference type="GO" id="GO:0019700">
    <property type="term" value="P:organic phosphonate catabolic process"/>
    <property type="evidence" value="ECO:0007669"/>
    <property type="project" value="InterPro"/>
</dbReference>
<dbReference type="AlphaFoldDB" id="A0A1N7JV07"/>
<organism evidence="2 3">
    <name type="scientific">Neptunomonas antarctica</name>
    <dbReference type="NCBI Taxonomy" id="619304"/>
    <lineage>
        <taxon>Bacteria</taxon>
        <taxon>Pseudomonadati</taxon>
        <taxon>Pseudomonadota</taxon>
        <taxon>Gammaproteobacteria</taxon>
        <taxon>Oceanospirillales</taxon>
        <taxon>Oceanospirillaceae</taxon>
        <taxon>Neptunomonas</taxon>
    </lineage>
</organism>
<protein>
    <submittedName>
        <fullName evidence="2">5-phospho-alpha-D-ribosyl 1,2-cyclic phosphate phosphodiesterase</fullName>
    </submittedName>
</protein>
<dbReference type="Proteomes" id="UP000185999">
    <property type="component" value="Unassembled WGS sequence"/>
</dbReference>
<name>A0A1N7JV07_9GAMM</name>
<dbReference type="InterPro" id="IPR035682">
    <property type="entry name" value="PhnP_MBL"/>
</dbReference>
<dbReference type="NCBIfam" id="TIGR03307">
    <property type="entry name" value="PhnP"/>
    <property type="match status" value="1"/>
</dbReference>
<dbReference type="STRING" id="619304.SAMN05421760_10217"/>
<evidence type="ECO:0000313" key="3">
    <source>
        <dbReference type="Proteomes" id="UP000185999"/>
    </source>
</evidence>
<sequence>MFDIEFTGTGNAGQVPVWGCQCKACLRAIAIPAQRRAPCSLAIRTSLGITLLDAGRTDLAERYAFDDIHRIVLTHFHMDHVQGLFHLRWSEREEKIPVFRPDDPAGADDLYKHPGVLTFQPPFTPFQPVMWEDFTLTPLPLQHSKVTLGYLLEKDDFRIAYLTDTVGLPAKTEVFLSNLSPGTLDYLIIDCSEPPRDIPPKNHNDVNMVLRIHQQLRPKKMILTHISHRLDCWLIDNPHAIPDNFIIAYDGMIISAPSMTANKQLISHECKL</sequence>
<gene>
    <name evidence="2" type="ORF">SAMN05421760_10217</name>
</gene>
<dbReference type="OrthoDB" id="9803916at2"/>
<proteinExistence type="predicted"/>
<evidence type="ECO:0000313" key="2">
    <source>
        <dbReference type="EMBL" id="SIS53044.1"/>
    </source>
</evidence>
<dbReference type="PANTHER" id="PTHR42663">
    <property type="entry name" value="HYDROLASE C777.06C-RELATED-RELATED"/>
    <property type="match status" value="1"/>
</dbReference>
<dbReference type="SUPFAM" id="SSF56281">
    <property type="entry name" value="Metallo-hydrolase/oxidoreductase"/>
    <property type="match status" value="1"/>
</dbReference>
<feature type="domain" description="Metallo-beta-lactamase" evidence="1">
    <location>
        <begin position="62"/>
        <end position="226"/>
    </location>
</feature>
<keyword evidence="3" id="KW-1185">Reference proteome</keyword>
<dbReference type="Pfam" id="PF12706">
    <property type="entry name" value="Lactamase_B_2"/>
    <property type="match status" value="1"/>
</dbReference>
<evidence type="ECO:0000259" key="1">
    <source>
        <dbReference type="Pfam" id="PF12706"/>
    </source>
</evidence>
<accession>A0A1N7JV07</accession>
<dbReference type="PANTHER" id="PTHR42663:SF6">
    <property type="entry name" value="HYDROLASE C777.06C-RELATED"/>
    <property type="match status" value="1"/>
</dbReference>